<dbReference type="AlphaFoldDB" id="D7FQH3"/>
<dbReference type="EMBL" id="FN648377">
    <property type="protein sequence ID" value="CBJ30568.1"/>
    <property type="molecule type" value="Genomic_DNA"/>
</dbReference>
<evidence type="ECO:0000313" key="2">
    <source>
        <dbReference type="Proteomes" id="UP000002630"/>
    </source>
</evidence>
<protein>
    <submittedName>
        <fullName evidence="1">Uncharacterized protein</fullName>
    </submittedName>
</protein>
<name>D7FQH3_ECTSI</name>
<keyword evidence="2" id="KW-1185">Reference proteome</keyword>
<dbReference type="Proteomes" id="UP000002630">
    <property type="component" value="Linkage Group LG21"/>
</dbReference>
<gene>
    <name evidence="1" type="ORF">Esi_0200_0013</name>
</gene>
<dbReference type="Pfam" id="PF13540">
    <property type="entry name" value="RCC1_2"/>
    <property type="match status" value="1"/>
</dbReference>
<dbReference type="InterPro" id="IPR009091">
    <property type="entry name" value="RCC1/BLIP-II"/>
</dbReference>
<organism evidence="1 2">
    <name type="scientific">Ectocarpus siliculosus</name>
    <name type="common">Brown alga</name>
    <name type="synonym">Conferva siliculosa</name>
    <dbReference type="NCBI Taxonomy" id="2880"/>
    <lineage>
        <taxon>Eukaryota</taxon>
        <taxon>Sar</taxon>
        <taxon>Stramenopiles</taxon>
        <taxon>Ochrophyta</taxon>
        <taxon>PX clade</taxon>
        <taxon>Phaeophyceae</taxon>
        <taxon>Ectocarpales</taxon>
        <taxon>Ectocarpaceae</taxon>
        <taxon>Ectocarpus</taxon>
    </lineage>
</organism>
<dbReference type="SUPFAM" id="SSF50985">
    <property type="entry name" value="RCC1/BLIP-II"/>
    <property type="match status" value="1"/>
</dbReference>
<sequence>MGDNLETVPLTFGNGEGAASNVFAGSFHSCVTGSEGGLACFGYNALGQS</sequence>
<dbReference type="EMBL" id="FN649746">
    <property type="protein sequence ID" value="CBJ30568.1"/>
    <property type="molecule type" value="Genomic_DNA"/>
</dbReference>
<proteinExistence type="predicted"/>
<evidence type="ECO:0000313" key="1">
    <source>
        <dbReference type="EMBL" id="CBJ30568.1"/>
    </source>
</evidence>
<dbReference type="InParanoid" id="D7FQH3"/>
<reference evidence="1 2" key="1">
    <citation type="journal article" date="2010" name="Nature">
        <title>The Ectocarpus genome and the independent evolution of multicellularity in brown algae.</title>
        <authorList>
            <person name="Cock J.M."/>
            <person name="Sterck L."/>
            <person name="Rouze P."/>
            <person name="Scornet D."/>
            <person name="Allen A.E."/>
            <person name="Amoutzias G."/>
            <person name="Anthouard V."/>
            <person name="Artiguenave F."/>
            <person name="Aury J.M."/>
            <person name="Badger J.H."/>
            <person name="Beszteri B."/>
            <person name="Billiau K."/>
            <person name="Bonnet E."/>
            <person name="Bothwell J.H."/>
            <person name="Bowler C."/>
            <person name="Boyen C."/>
            <person name="Brownlee C."/>
            <person name="Carrano C.J."/>
            <person name="Charrier B."/>
            <person name="Cho G.Y."/>
            <person name="Coelho S.M."/>
            <person name="Collen J."/>
            <person name="Corre E."/>
            <person name="Da Silva C."/>
            <person name="Delage L."/>
            <person name="Delaroque N."/>
            <person name="Dittami S.M."/>
            <person name="Doulbeau S."/>
            <person name="Elias M."/>
            <person name="Farnham G."/>
            <person name="Gachon C.M."/>
            <person name="Gschloessl B."/>
            <person name="Heesch S."/>
            <person name="Jabbari K."/>
            <person name="Jubin C."/>
            <person name="Kawai H."/>
            <person name="Kimura K."/>
            <person name="Kloareg B."/>
            <person name="Kupper F.C."/>
            <person name="Lang D."/>
            <person name="Le Bail A."/>
            <person name="Leblanc C."/>
            <person name="Lerouge P."/>
            <person name="Lohr M."/>
            <person name="Lopez P.J."/>
            <person name="Martens C."/>
            <person name="Maumus F."/>
            <person name="Michel G."/>
            <person name="Miranda-Saavedra D."/>
            <person name="Morales J."/>
            <person name="Moreau H."/>
            <person name="Motomura T."/>
            <person name="Nagasato C."/>
            <person name="Napoli C.A."/>
            <person name="Nelson D.R."/>
            <person name="Nyvall-Collen P."/>
            <person name="Peters A.F."/>
            <person name="Pommier C."/>
            <person name="Potin P."/>
            <person name="Poulain J."/>
            <person name="Quesneville H."/>
            <person name="Read B."/>
            <person name="Rensing S.A."/>
            <person name="Ritter A."/>
            <person name="Rousvoal S."/>
            <person name="Samanta M."/>
            <person name="Samson G."/>
            <person name="Schroeder D.C."/>
            <person name="Segurens B."/>
            <person name="Strittmatter M."/>
            <person name="Tonon T."/>
            <person name="Tregear J.W."/>
            <person name="Valentin K."/>
            <person name="von Dassow P."/>
            <person name="Yamagishi T."/>
            <person name="Van de Peer Y."/>
            <person name="Wincker P."/>
        </authorList>
    </citation>
    <scope>NUCLEOTIDE SEQUENCE [LARGE SCALE GENOMIC DNA]</scope>
    <source>
        <strain evidence="2">Ec32 / CCAP1310/4</strain>
    </source>
</reference>
<accession>D7FQH3</accession>